<dbReference type="InterPro" id="IPR000923">
    <property type="entry name" value="BlueCu_1"/>
</dbReference>
<dbReference type="Proteomes" id="UP000317593">
    <property type="component" value="Unassembled WGS sequence"/>
</dbReference>
<dbReference type="GO" id="GO:0009055">
    <property type="term" value="F:electron transfer activity"/>
    <property type="evidence" value="ECO:0007669"/>
    <property type="project" value="InterPro"/>
</dbReference>
<dbReference type="AlphaFoldDB" id="A0A521CSB2"/>
<dbReference type="EMBL" id="FXTH01000007">
    <property type="protein sequence ID" value="SMO62357.1"/>
    <property type="molecule type" value="Genomic_DNA"/>
</dbReference>
<keyword evidence="1" id="KW-0813">Transport</keyword>
<dbReference type="InterPro" id="IPR050845">
    <property type="entry name" value="Cu-binding_ET"/>
</dbReference>
<dbReference type="InterPro" id="IPR008972">
    <property type="entry name" value="Cupredoxin"/>
</dbReference>
<name>A0A521CSB2_9BACT</name>
<dbReference type="RefSeq" id="WP_142714325.1">
    <property type="nucleotide sequence ID" value="NZ_FXTH01000007.1"/>
</dbReference>
<evidence type="ECO:0000313" key="6">
    <source>
        <dbReference type="EMBL" id="SMO62357.1"/>
    </source>
</evidence>
<dbReference type="SUPFAM" id="SSF49503">
    <property type="entry name" value="Cupredoxins"/>
    <property type="match status" value="1"/>
</dbReference>
<reference evidence="6 7" key="1">
    <citation type="submission" date="2017-05" db="EMBL/GenBank/DDBJ databases">
        <authorList>
            <person name="Varghese N."/>
            <person name="Submissions S."/>
        </authorList>
    </citation>
    <scope>NUCLEOTIDE SEQUENCE [LARGE SCALE GENOMIC DNA]</scope>
    <source>
        <strain evidence="6 7">DSM 21194</strain>
    </source>
</reference>
<dbReference type="PANTHER" id="PTHR38439">
    <property type="entry name" value="AURACYANIN-B"/>
    <property type="match status" value="1"/>
</dbReference>
<evidence type="ECO:0000259" key="5">
    <source>
        <dbReference type="Pfam" id="PF00127"/>
    </source>
</evidence>
<dbReference type="InterPro" id="IPR028871">
    <property type="entry name" value="BlueCu_1_BS"/>
</dbReference>
<organism evidence="6 7">
    <name type="scientific">Fodinibius sediminis</name>
    <dbReference type="NCBI Taxonomy" id="1214077"/>
    <lineage>
        <taxon>Bacteria</taxon>
        <taxon>Pseudomonadati</taxon>
        <taxon>Balneolota</taxon>
        <taxon>Balneolia</taxon>
        <taxon>Balneolales</taxon>
        <taxon>Balneolaceae</taxon>
        <taxon>Fodinibius</taxon>
    </lineage>
</organism>
<dbReference type="OrthoDB" id="9814063at2"/>
<keyword evidence="3" id="KW-0249">Electron transport</keyword>
<feature type="domain" description="Blue (type 1) copper" evidence="5">
    <location>
        <begin position="36"/>
        <end position="145"/>
    </location>
</feature>
<dbReference type="CDD" id="cd04233">
    <property type="entry name" value="Auracyanin"/>
    <property type="match status" value="1"/>
</dbReference>
<gene>
    <name evidence="6" type="ORF">SAMN06265218_10767</name>
</gene>
<sequence>MTILRNIFLACFLLIWIPESRAQDKEQVVTIRAIPGMQYDKVRFRVNPGEEIQLVFENADDLDHNLLITEPGARKSVVEAALKLGTEGEEMDFIPETEKVLWATPMLSPGDSYTISFKAPVQQGVYPYVCTFPGHGIIMYGAMYVSENKLPPLTEDLHIPAERRMIKDDSNSILRPYKTENPPFWYRTSMPGAGPASIAVRLSENLSYCWDPDVCRLQYVWTGGFVDNSVRWSTKGDAVAQLMGTVFYREQKKFPLRVGAPQQEPNVEYLGFKVTEKGYPEFHYRVQGEAVYERIEPAGNGRSIQRSFRIPEVGQKVYFSYSPQEDVIVKSSKGTWNGSLLELNPQEAGAFTIIMKKEKE</sequence>
<evidence type="ECO:0000313" key="7">
    <source>
        <dbReference type="Proteomes" id="UP000317593"/>
    </source>
</evidence>
<dbReference type="PANTHER" id="PTHR38439:SF3">
    <property type="entry name" value="COPPER-RESISTANT CUPROPROTEIN COPI"/>
    <property type="match status" value="1"/>
</dbReference>
<proteinExistence type="predicted"/>
<accession>A0A521CSB2</accession>
<dbReference type="Gene3D" id="2.60.40.420">
    <property type="entry name" value="Cupredoxins - blue copper proteins"/>
    <property type="match status" value="1"/>
</dbReference>
<dbReference type="GO" id="GO:0005507">
    <property type="term" value="F:copper ion binding"/>
    <property type="evidence" value="ECO:0007669"/>
    <property type="project" value="InterPro"/>
</dbReference>
<keyword evidence="2" id="KW-0479">Metal-binding</keyword>
<dbReference type="Pfam" id="PF00127">
    <property type="entry name" value="Copper-bind"/>
    <property type="match status" value="1"/>
</dbReference>
<evidence type="ECO:0000256" key="3">
    <source>
        <dbReference type="ARBA" id="ARBA00022982"/>
    </source>
</evidence>
<evidence type="ECO:0000256" key="4">
    <source>
        <dbReference type="ARBA" id="ARBA00023008"/>
    </source>
</evidence>
<evidence type="ECO:0000256" key="2">
    <source>
        <dbReference type="ARBA" id="ARBA00022723"/>
    </source>
</evidence>
<evidence type="ECO:0000256" key="1">
    <source>
        <dbReference type="ARBA" id="ARBA00022448"/>
    </source>
</evidence>
<keyword evidence="7" id="KW-1185">Reference proteome</keyword>
<keyword evidence="4" id="KW-0186">Copper</keyword>
<dbReference type="PROSITE" id="PS00196">
    <property type="entry name" value="COPPER_BLUE"/>
    <property type="match status" value="1"/>
</dbReference>
<protein>
    <submittedName>
        <fullName evidence="6">Azurin</fullName>
    </submittedName>
</protein>